<keyword evidence="3" id="KW-1185">Reference proteome</keyword>
<keyword evidence="1" id="KW-0812">Transmembrane</keyword>
<organism evidence="2 3">
    <name type="scientific">Rhizocola hellebori</name>
    <dbReference type="NCBI Taxonomy" id="1392758"/>
    <lineage>
        <taxon>Bacteria</taxon>
        <taxon>Bacillati</taxon>
        <taxon>Actinomycetota</taxon>
        <taxon>Actinomycetes</taxon>
        <taxon>Micromonosporales</taxon>
        <taxon>Micromonosporaceae</taxon>
        <taxon>Rhizocola</taxon>
    </lineage>
</organism>
<sequence length="111" mass="12042">MASGEQGSIGLDAIRQSEAYPAVLWAGRLYVGGLVAMLVGAFVVYTLELSFSFFLLPAAAVPFVIVGAFMAKHGFRRLAREFPKVKIEELRSGGTIAAFQDMFKRRGSGPR</sequence>
<dbReference type="EMBL" id="BONY01000022">
    <property type="protein sequence ID" value="GIH05846.1"/>
    <property type="molecule type" value="Genomic_DNA"/>
</dbReference>
<proteinExistence type="predicted"/>
<evidence type="ECO:0000313" key="2">
    <source>
        <dbReference type="EMBL" id="GIH05846.1"/>
    </source>
</evidence>
<evidence type="ECO:0000313" key="3">
    <source>
        <dbReference type="Proteomes" id="UP000612899"/>
    </source>
</evidence>
<keyword evidence="1" id="KW-1133">Transmembrane helix</keyword>
<gene>
    <name evidence="2" type="ORF">Rhe02_39130</name>
</gene>
<name>A0A8J3VHA9_9ACTN</name>
<reference evidence="2" key="1">
    <citation type="submission" date="2021-01" db="EMBL/GenBank/DDBJ databases">
        <title>Whole genome shotgun sequence of Rhizocola hellebori NBRC 109834.</title>
        <authorList>
            <person name="Komaki H."/>
            <person name="Tamura T."/>
        </authorList>
    </citation>
    <scope>NUCLEOTIDE SEQUENCE</scope>
    <source>
        <strain evidence="2">NBRC 109834</strain>
    </source>
</reference>
<feature type="transmembrane region" description="Helical" evidence="1">
    <location>
        <begin position="22"/>
        <end position="45"/>
    </location>
</feature>
<dbReference type="AlphaFoldDB" id="A0A8J3VHA9"/>
<keyword evidence="1" id="KW-0472">Membrane</keyword>
<protein>
    <submittedName>
        <fullName evidence="2">Uncharacterized protein</fullName>
    </submittedName>
</protein>
<evidence type="ECO:0000256" key="1">
    <source>
        <dbReference type="SAM" id="Phobius"/>
    </source>
</evidence>
<accession>A0A8J3VHA9</accession>
<comment type="caution">
    <text evidence="2">The sequence shown here is derived from an EMBL/GenBank/DDBJ whole genome shotgun (WGS) entry which is preliminary data.</text>
</comment>
<feature type="transmembrane region" description="Helical" evidence="1">
    <location>
        <begin position="51"/>
        <end position="71"/>
    </location>
</feature>
<dbReference type="Proteomes" id="UP000612899">
    <property type="component" value="Unassembled WGS sequence"/>
</dbReference>